<dbReference type="InterPro" id="IPR011990">
    <property type="entry name" value="TPR-like_helical_dom_sf"/>
</dbReference>
<dbReference type="Pfam" id="PF13432">
    <property type="entry name" value="TPR_16"/>
    <property type="match status" value="2"/>
</dbReference>
<evidence type="ECO:0000313" key="2">
    <source>
        <dbReference type="EMBL" id="CAM10480.1"/>
    </source>
</evidence>
<dbReference type="PANTHER" id="PTHR12558:SF13">
    <property type="entry name" value="CELL DIVISION CYCLE PROTEIN 27 HOMOLOG"/>
    <property type="match status" value="1"/>
</dbReference>
<protein>
    <submittedName>
        <fullName evidence="2">Lipoprotein</fullName>
    </submittedName>
</protein>
<keyword evidence="1" id="KW-0802">TPR repeat</keyword>
<dbReference type="SUPFAM" id="SSF48452">
    <property type="entry name" value="TPR-like"/>
    <property type="match status" value="1"/>
</dbReference>
<dbReference type="PROSITE" id="PS51257">
    <property type="entry name" value="PROKAR_LIPOPROTEIN"/>
    <property type="match status" value="1"/>
</dbReference>
<sequence>MAADFNRTTGVIMPFKPSKRISLLLVLALGACSTSYRPSRAEKANQVSNIKTQLAMEYMRGQDYRQATASIEDALKSDPKNELAWLVRAEIYQYLKVNDKAQESFRQALSIKPDSAEINNNYGWFLCGRLNRPAESMAYFDKALADPTYPTPYIANLNKGICSAKQGQFGLAEAYLKRSLAAQPQFPPAFKELARTKMLAGQLGDADYYFKKYQSRVEVLQADDLLLGWKIAKALGNAQAAYEYEAQLQANFPYSEELQTVLIGQ</sequence>
<reference evidence="2 3" key="1">
    <citation type="journal article" date="2007" name="PLoS Genet.">
        <title>Meningococcal genetic variation mechanisms viewed through comparative analysis of serogroup C strain FAM18.</title>
        <authorList>
            <person name="Bentley S.D."/>
            <person name="Vernikos G.S."/>
            <person name="Snyder L.A.S."/>
            <person name="Churcher C."/>
            <person name="Arrowsmith C."/>
            <person name="Chillingworth T."/>
            <person name="Cronin A."/>
            <person name="Davis P.H."/>
            <person name="Holroyd N.E."/>
            <person name="Jagels K."/>
            <person name="Maddison M."/>
            <person name="Moule S."/>
            <person name="Rabbinowitsch E."/>
            <person name="Sharp S."/>
            <person name="Unwin L."/>
            <person name="Whitehead S."/>
            <person name="Quail M.A."/>
            <person name="Achtman M."/>
            <person name="Barrell B."/>
            <person name="Saunders N.J."/>
            <person name="Parkhill J."/>
        </authorList>
    </citation>
    <scope>NUCLEOTIDE SEQUENCE [LARGE SCALE GENOMIC DNA]</scope>
    <source>
        <strain evidence="3">ATCC 700532 / DSM 15464 / FAM18</strain>
    </source>
</reference>
<name>A1KUD7_NEIMF</name>
<feature type="repeat" description="TPR" evidence="1">
    <location>
        <begin position="82"/>
        <end position="115"/>
    </location>
</feature>
<dbReference type="AlphaFoldDB" id="A1KUD7"/>
<dbReference type="InterPro" id="IPR019734">
    <property type="entry name" value="TPR_rpt"/>
</dbReference>
<proteinExistence type="predicted"/>
<dbReference type="EMBL" id="AM421808">
    <property type="protein sequence ID" value="CAM10480.1"/>
    <property type="molecule type" value="Genomic_DNA"/>
</dbReference>
<dbReference type="HOGENOM" id="CLU_003728_7_0_4"/>
<evidence type="ECO:0000313" key="3">
    <source>
        <dbReference type="Proteomes" id="UP000002286"/>
    </source>
</evidence>
<feature type="repeat" description="TPR" evidence="1">
    <location>
        <begin position="48"/>
        <end position="81"/>
    </location>
</feature>
<dbReference type="NCBIfam" id="TIGR02521">
    <property type="entry name" value="type_IV_pilW"/>
    <property type="match status" value="1"/>
</dbReference>
<dbReference type="PROSITE" id="PS50005">
    <property type="entry name" value="TPR"/>
    <property type="match status" value="2"/>
</dbReference>
<gene>
    <name evidence="2" type="ordered locus">NMC1246</name>
</gene>
<keyword evidence="2" id="KW-0449">Lipoprotein</keyword>
<dbReference type="InterPro" id="IPR013360">
    <property type="entry name" value="Pilus_4_PilW"/>
</dbReference>
<dbReference type="KEGG" id="nmc:NMC1246"/>
<dbReference type="SMART" id="SM00028">
    <property type="entry name" value="TPR"/>
    <property type="match status" value="3"/>
</dbReference>
<dbReference type="Proteomes" id="UP000002286">
    <property type="component" value="Chromosome"/>
</dbReference>
<accession>A1KUD7</accession>
<evidence type="ECO:0000256" key="1">
    <source>
        <dbReference type="PROSITE-ProRule" id="PRU00339"/>
    </source>
</evidence>
<dbReference type="Gene3D" id="1.25.40.10">
    <property type="entry name" value="Tetratricopeptide repeat domain"/>
    <property type="match status" value="1"/>
</dbReference>
<dbReference type="PANTHER" id="PTHR12558">
    <property type="entry name" value="CELL DIVISION CYCLE 16,23,27"/>
    <property type="match status" value="1"/>
</dbReference>
<organism evidence="2 3">
    <name type="scientific">Neisseria meningitidis serogroup C / serotype 2a (strain ATCC 700532 / DSM 15464 / FAM18)</name>
    <dbReference type="NCBI Taxonomy" id="272831"/>
    <lineage>
        <taxon>Bacteria</taxon>
        <taxon>Pseudomonadati</taxon>
        <taxon>Pseudomonadota</taxon>
        <taxon>Betaproteobacteria</taxon>
        <taxon>Neisseriales</taxon>
        <taxon>Neisseriaceae</taxon>
        <taxon>Neisseria</taxon>
    </lineage>
</organism>